<name>W9VUP4_9GAMM</name>
<dbReference type="Pfam" id="PF00127">
    <property type="entry name" value="Copper-bind"/>
    <property type="match status" value="1"/>
</dbReference>
<dbReference type="PANTHER" id="PTHR38439">
    <property type="entry name" value="AURACYANIN-B"/>
    <property type="match status" value="1"/>
</dbReference>
<dbReference type="InterPro" id="IPR050845">
    <property type="entry name" value="Cu-binding_ET"/>
</dbReference>
<dbReference type="NCBIfam" id="TIGR02695">
    <property type="entry name" value="azurin"/>
    <property type="match status" value="1"/>
</dbReference>
<protein>
    <recommendedName>
        <fullName evidence="5">Azurin</fullName>
    </recommendedName>
</protein>
<keyword evidence="4 5" id="KW-0186">Copper</keyword>
<dbReference type="GO" id="GO:0005507">
    <property type="term" value="F:copper ion binding"/>
    <property type="evidence" value="ECO:0007669"/>
    <property type="project" value="UniProtKB-UniRule"/>
</dbReference>
<keyword evidence="2 5" id="KW-0479">Metal-binding</keyword>
<keyword evidence="5" id="KW-0574">Periplasm</keyword>
<sequence>MRYSQEEMVAGTDCERIRVTLVHTGTLPDTLMGQNWVLARTSDLDGVAIDGMRAGAANDFVKPGDGRVLAATELIGGGESTSVTFDPSDLSPDEDYSYFCTFPATWVFMQGRFILR</sequence>
<dbReference type="GO" id="GO:0042597">
    <property type="term" value="C:periplasmic space"/>
    <property type="evidence" value="ECO:0007669"/>
    <property type="project" value="UniProtKB-SubCell"/>
</dbReference>
<dbReference type="PANTHER" id="PTHR38439:SF2">
    <property type="entry name" value="OUTER MEMBRANE PROTEIN H.8"/>
    <property type="match status" value="1"/>
</dbReference>
<dbReference type="CDD" id="cd13922">
    <property type="entry name" value="Azurin"/>
    <property type="match status" value="1"/>
</dbReference>
<evidence type="ECO:0000256" key="1">
    <source>
        <dbReference type="ARBA" id="ARBA00022448"/>
    </source>
</evidence>
<dbReference type="EMBL" id="AONC01000048">
    <property type="protein sequence ID" value="EXJ14100.1"/>
    <property type="molecule type" value="Genomic_DNA"/>
</dbReference>
<accession>W9VUP4</accession>
<evidence type="ECO:0000259" key="6">
    <source>
        <dbReference type="Pfam" id="PF00127"/>
    </source>
</evidence>
<dbReference type="AlphaFoldDB" id="W9VUP4"/>
<evidence type="ECO:0000313" key="8">
    <source>
        <dbReference type="Proteomes" id="UP000019460"/>
    </source>
</evidence>
<evidence type="ECO:0000256" key="3">
    <source>
        <dbReference type="ARBA" id="ARBA00022982"/>
    </source>
</evidence>
<keyword evidence="3 5" id="KW-0249">Electron transport</keyword>
<organism evidence="7 8">
    <name type="scientific">Imhoffiella purpurea</name>
    <dbReference type="NCBI Taxonomy" id="1249627"/>
    <lineage>
        <taxon>Bacteria</taxon>
        <taxon>Pseudomonadati</taxon>
        <taxon>Pseudomonadota</taxon>
        <taxon>Gammaproteobacteria</taxon>
        <taxon>Chromatiales</taxon>
        <taxon>Chromatiaceae</taxon>
        <taxon>Imhoffiella</taxon>
    </lineage>
</organism>
<comment type="caution">
    <text evidence="7">The sequence shown here is derived from an EMBL/GenBank/DDBJ whole genome shotgun (WGS) entry which is preliminary data.</text>
</comment>
<comment type="subcellular location">
    <subcellularLocation>
        <location evidence="5">Periplasm</location>
    </subcellularLocation>
</comment>
<feature type="domain" description="Blue (type 1) copper" evidence="6">
    <location>
        <begin position="24"/>
        <end position="114"/>
    </location>
</feature>
<dbReference type="STRING" id="1249627.D779_2985"/>
<evidence type="ECO:0000256" key="5">
    <source>
        <dbReference type="RuleBase" id="RU363017"/>
    </source>
</evidence>
<reference evidence="7 8" key="1">
    <citation type="submission" date="2012-11" db="EMBL/GenBank/DDBJ databases">
        <title>Genome assembly of Thiorhodococcus sp. AK35.</title>
        <authorList>
            <person name="Nupur N."/>
            <person name="Khatri I."/>
            <person name="Subramanian S."/>
            <person name="Pinnaka A."/>
        </authorList>
    </citation>
    <scope>NUCLEOTIDE SEQUENCE [LARGE SCALE GENOMIC DNA]</scope>
    <source>
        <strain evidence="7 8">AK35</strain>
    </source>
</reference>
<dbReference type="GO" id="GO:0009055">
    <property type="term" value="F:electron transfer activity"/>
    <property type="evidence" value="ECO:0007669"/>
    <property type="project" value="InterPro"/>
</dbReference>
<dbReference type="SUPFAM" id="SSF49503">
    <property type="entry name" value="Cupredoxins"/>
    <property type="match status" value="1"/>
</dbReference>
<gene>
    <name evidence="7" type="ORF">D779_2985</name>
</gene>
<evidence type="ECO:0000256" key="2">
    <source>
        <dbReference type="ARBA" id="ARBA00022723"/>
    </source>
</evidence>
<keyword evidence="1 5" id="KW-0813">Transport</keyword>
<dbReference type="Gene3D" id="2.60.40.420">
    <property type="entry name" value="Cupredoxins - blue copper proteins"/>
    <property type="match status" value="1"/>
</dbReference>
<dbReference type="InterPro" id="IPR014068">
    <property type="entry name" value="Azurin"/>
</dbReference>
<comment type="function">
    <text evidence="5">Transfers electrons from cytochrome c551 to cytochrome oxidase.</text>
</comment>
<evidence type="ECO:0000256" key="4">
    <source>
        <dbReference type="ARBA" id="ARBA00023008"/>
    </source>
</evidence>
<keyword evidence="8" id="KW-1185">Reference proteome</keyword>
<dbReference type="InterPro" id="IPR000923">
    <property type="entry name" value="BlueCu_1"/>
</dbReference>
<dbReference type="InterPro" id="IPR008972">
    <property type="entry name" value="Cupredoxin"/>
</dbReference>
<evidence type="ECO:0000313" key="7">
    <source>
        <dbReference type="EMBL" id="EXJ14100.1"/>
    </source>
</evidence>
<proteinExistence type="predicted"/>
<dbReference type="eggNOG" id="COG3241">
    <property type="taxonomic scope" value="Bacteria"/>
</dbReference>
<dbReference type="Proteomes" id="UP000019460">
    <property type="component" value="Unassembled WGS sequence"/>
</dbReference>